<dbReference type="EMBL" id="BDOQ01000019">
    <property type="protein sequence ID" value="GBG15700.1"/>
    <property type="molecule type" value="Genomic_DNA"/>
</dbReference>
<evidence type="ECO:0008006" key="3">
    <source>
        <dbReference type="Google" id="ProtNLM"/>
    </source>
</evidence>
<protein>
    <recommendedName>
        <fullName evidence="3">AlpA family phage regulatory protein</fullName>
    </recommendedName>
</protein>
<organism evidence="1 2">
    <name type="scientific">Novimethylophilus kurashikiensis</name>
    <dbReference type="NCBI Taxonomy" id="1825523"/>
    <lineage>
        <taxon>Bacteria</taxon>
        <taxon>Pseudomonadati</taxon>
        <taxon>Pseudomonadota</taxon>
        <taxon>Betaproteobacteria</taxon>
        <taxon>Nitrosomonadales</taxon>
        <taxon>Methylophilaceae</taxon>
        <taxon>Novimethylophilus</taxon>
    </lineage>
</organism>
<gene>
    <name evidence="1" type="ORF">NMK_3311</name>
</gene>
<name>A0A2R5FBV6_9PROT</name>
<sequence>MQGSVMPHQSSSDLTNQLLSRFGPTIGGQDLYLSLGFKTYAAFHRSQQREALGVNVFKLPGRRGWFALTGDVATWLEKQSTTQG</sequence>
<accession>A0A2R5FBV6</accession>
<comment type="caution">
    <text evidence="1">The sequence shown here is derived from an EMBL/GenBank/DDBJ whole genome shotgun (WGS) entry which is preliminary data.</text>
</comment>
<evidence type="ECO:0000313" key="1">
    <source>
        <dbReference type="EMBL" id="GBG15700.1"/>
    </source>
</evidence>
<evidence type="ECO:0000313" key="2">
    <source>
        <dbReference type="Proteomes" id="UP000245081"/>
    </source>
</evidence>
<proteinExistence type="predicted"/>
<keyword evidence="2" id="KW-1185">Reference proteome</keyword>
<dbReference type="AlphaFoldDB" id="A0A2R5FBV6"/>
<dbReference type="Proteomes" id="UP000245081">
    <property type="component" value="Unassembled WGS sequence"/>
</dbReference>
<reference evidence="1 2" key="1">
    <citation type="journal article" date="2018" name="Environ. Microbiol.">
        <title>Isolation and genomic characterization of Novimethylophilus kurashikiensis gen. nov. sp. nov., a new lanthanide-dependent methylotrophic species of Methylophilaceae.</title>
        <authorList>
            <person name="Lv H."/>
            <person name="Sahin N."/>
            <person name="Tani A."/>
        </authorList>
    </citation>
    <scope>NUCLEOTIDE SEQUENCE [LARGE SCALE GENOMIC DNA]</scope>
    <source>
        <strain evidence="1 2">La2-4</strain>
    </source>
</reference>